<dbReference type="Gene3D" id="1.20.5.1930">
    <property type="match status" value="1"/>
</dbReference>
<keyword evidence="6" id="KW-0812">Transmembrane</keyword>
<proteinExistence type="predicted"/>
<evidence type="ECO:0000313" key="8">
    <source>
        <dbReference type="EMBL" id="KOC22224.1"/>
    </source>
</evidence>
<evidence type="ECO:0000313" key="9">
    <source>
        <dbReference type="Proteomes" id="UP000037442"/>
    </source>
</evidence>
<comment type="caution">
    <text evidence="8">The sequence shown here is derived from an EMBL/GenBank/DDBJ whole genome shotgun (WGS) entry which is preliminary data.</text>
</comment>
<dbReference type="AlphaFoldDB" id="A0A0L7MJV9"/>
<dbReference type="InterPro" id="IPR050482">
    <property type="entry name" value="Sensor_HK_TwoCompSys"/>
</dbReference>
<dbReference type="Pfam" id="PF02518">
    <property type="entry name" value="HATPase_c"/>
    <property type="match status" value="1"/>
</dbReference>
<feature type="transmembrane region" description="Helical" evidence="6">
    <location>
        <begin position="21"/>
        <end position="43"/>
    </location>
</feature>
<evidence type="ECO:0000256" key="6">
    <source>
        <dbReference type="SAM" id="Phobius"/>
    </source>
</evidence>
<dbReference type="EC" id="2.7.13.3" evidence="2"/>
<organism evidence="8 9">
    <name type="scientific">Comamonas testosteroni</name>
    <name type="common">Pseudomonas testosteroni</name>
    <dbReference type="NCBI Taxonomy" id="285"/>
    <lineage>
        <taxon>Bacteria</taxon>
        <taxon>Pseudomonadati</taxon>
        <taxon>Pseudomonadota</taxon>
        <taxon>Betaproteobacteria</taxon>
        <taxon>Burkholderiales</taxon>
        <taxon>Comamonadaceae</taxon>
        <taxon>Comamonas</taxon>
    </lineage>
</organism>
<dbReference type="GO" id="GO:0000160">
    <property type="term" value="P:phosphorelay signal transduction system"/>
    <property type="evidence" value="ECO:0007669"/>
    <property type="project" value="UniProtKB-KW"/>
</dbReference>
<evidence type="ECO:0000259" key="7">
    <source>
        <dbReference type="Pfam" id="PF02518"/>
    </source>
</evidence>
<keyword evidence="6" id="KW-1133">Transmembrane helix</keyword>
<dbReference type="InterPro" id="IPR036890">
    <property type="entry name" value="HATPase_C_sf"/>
</dbReference>
<dbReference type="SUPFAM" id="SSF55874">
    <property type="entry name" value="ATPase domain of HSP90 chaperone/DNA topoisomerase II/histidine kinase"/>
    <property type="match status" value="1"/>
</dbReference>
<feature type="domain" description="Histidine kinase/HSP90-like ATPase" evidence="7">
    <location>
        <begin position="202"/>
        <end position="298"/>
    </location>
</feature>
<dbReference type="CDD" id="cd16917">
    <property type="entry name" value="HATPase_UhpB-NarQ-NarX-like"/>
    <property type="match status" value="1"/>
</dbReference>
<accession>A0A0L7MJV9</accession>
<dbReference type="Gene3D" id="3.30.565.10">
    <property type="entry name" value="Histidine kinase-like ATPase, C-terminal domain"/>
    <property type="match status" value="1"/>
</dbReference>
<protein>
    <recommendedName>
        <fullName evidence="2">histidine kinase</fullName>
        <ecNumber evidence="2">2.7.13.3</ecNumber>
    </recommendedName>
</protein>
<dbReference type="PANTHER" id="PTHR24421:SF10">
    <property type="entry name" value="NITRATE_NITRITE SENSOR PROTEIN NARQ"/>
    <property type="match status" value="1"/>
</dbReference>
<feature type="transmembrane region" description="Helical" evidence="6">
    <location>
        <begin position="49"/>
        <end position="69"/>
    </location>
</feature>
<dbReference type="RefSeq" id="WP_230847677.1">
    <property type="nucleotide sequence ID" value="NZ_JBLZYZ010000065.1"/>
</dbReference>
<evidence type="ECO:0000256" key="3">
    <source>
        <dbReference type="ARBA" id="ARBA00022679"/>
    </source>
</evidence>
<gene>
    <name evidence="8" type="ORF">GL58_07065</name>
</gene>
<evidence type="ECO:0000256" key="5">
    <source>
        <dbReference type="ARBA" id="ARBA00023012"/>
    </source>
</evidence>
<dbReference type="Proteomes" id="UP000037442">
    <property type="component" value="Unassembled WGS sequence"/>
</dbReference>
<evidence type="ECO:0000256" key="4">
    <source>
        <dbReference type="ARBA" id="ARBA00022777"/>
    </source>
</evidence>
<evidence type="ECO:0000256" key="1">
    <source>
        <dbReference type="ARBA" id="ARBA00000085"/>
    </source>
</evidence>
<name>A0A0L7MJV9_COMTE</name>
<keyword evidence="5" id="KW-0902">Two-component regulatory system</keyword>
<keyword evidence="3" id="KW-0808">Transferase</keyword>
<evidence type="ECO:0000256" key="2">
    <source>
        <dbReference type="ARBA" id="ARBA00012438"/>
    </source>
</evidence>
<dbReference type="GO" id="GO:0004673">
    <property type="term" value="F:protein histidine kinase activity"/>
    <property type="evidence" value="ECO:0007669"/>
    <property type="project" value="UniProtKB-EC"/>
</dbReference>
<reference evidence="9" key="1">
    <citation type="submission" date="2014-06" db="EMBL/GenBank/DDBJ databases">
        <title>Draft genome sequence of C. testosteroni WDL7.</title>
        <authorList>
            <person name="Wu Y."/>
            <person name="Seshan H."/>
            <person name="Arumugam K."/>
        </authorList>
    </citation>
    <scope>NUCLEOTIDE SEQUENCE [LARGE SCALE GENOMIC DNA]</scope>
    <source>
        <strain evidence="9">WDL7</strain>
    </source>
</reference>
<dbReference type="PANTHER" id="PTHR24421">
    <property type="entry name" value="NITRATE/NITRITE SENSOR PROTEIN NARX-RELATED"/>
    <property type="match status" value="1"/>
</dbReference>
<keyword evidence="6" id="KW-0472">Membrane</keyword>
<sequence length="306" mass="34624">MKAFSLFMARGGNSMKSLRNLGWRATTSFLQAITLLSWCFLTPLRNQDWFFVFSILVAFSGLLISLWYIPGIYRAIKARLRSSAQPSKEVQEERKRIASDLHDTLGSQLVEALSLMNSQSSVEDGPARKVLEQSLLDLRLIVDSMDAQSDNLAMRLARLRYRLEPALQRKGLVLHWQLTDPELGVGQQTTLPLPRDRVAHEILAVVQASLSNAIEHADATEMWLILEPYQKGDLQSFGWDWYLSIEDNGKGYDLRAVLNDPSKSGHGVINMFHRMRNIGGDLHIHPRHGGGTQVLMRWRCESNSPS</sequence>
<comment type="catalytic activity">
    <reaction evidence="1">
        <text>ATP + protein L-histidine = ADP + protein N-phospho-L-histidine.</text>
        <dbReference type="EC" id="2.7.13.3"/>
    </reaction>
</comment>
<dbReference type="PATRIC" id="fig|285.49.peg.1459"/>
<keyword evidence="4 8" id="KW-0418">Kinase</keyword>
<dbReference type="EMBL" id="JNVD01000017">
    <property type="protein sequence ID" value="KOC22224.1"/>
    <property type="molecule type" value="Genomic_DNA"/>
</dbReference>
<dbReference type="InterPro" id="IPR003594">
    <property type="entry name" value="HATPase_dom"/>
</dbReference>